<evidence type="ECO:0008006" key="5">
    <source>
        <dbReference type="Google" id="ProtNLM"/>
    </source>
</evidence>
<dbReference type="RefSeq" id="WP_056957900.1">
    <property type="nucleotide sequence ID" value="NZ_AYYN01000002.1"/>
</dbReference>
<proteinExistence type="predicted"/>
<dbReference type="PROSITE" id="PS51257">
    <property type="entry name" value="PROKAR_LIPOPROTEIN"/>
    <property type="match status" value="1"/>
</dbReference>
<protein>
    <recommendedName>
        <fullName evidence="5">Lipoprotein</fullName>
    </recommendedName>
</protein>
<dbReference type="PATRIC" id="fig|1423772.3.peg.1709"/>
<organism evidence="3 4">
    <name type="scientific">Ligilactobacillus murinus DSM 20452 = NBRC 14221</name>
    <dbReference type="NCBI Taxonomy" id="1423772"/>
    <lineage>
        <taxon>Bacteria</taxon>
        <taxon>Bacillati</taxon>
        <taxon>Bacillota</taxon>
        <taxon>Bacilli</taxon>
        <taxon>Lactobacillales</taxon>
        <taxon>Lactobacillaceae</taxon>
        <taxon>Ligilactobacillus</taxon>
    </lineage>
</organism>
<feature type="compositionally biased region" description="Low complexity" evidence="1">
    <location>
        <begin position="80"/>
        <end position="94"/>
    </location>
</feature>
<evidence type="ECO:0000313" key="4">
    <source>
        <dbReference type="Proteomes" id="UP000051612"/>
    </source>
</evidence>
<feature type="region of interest" description="Disordered" evidence="1">
    <location>
        <begin position="25"/>
        <end position="96"/>
    </location>
</feature>
<keyword evidence="2" id="KW-0732">Signal</keyword>
<name>A0A0R2BET8_9LACO</name>
<gene>
    <name evidence="3" type="ORF">FC48_GL001605</name>
</gene>
<feature type="compositionally biased region" description="Low complexity" evidence="1">
    <location>
        <begin position="30"/>
        <end position="63"/>
    </location>
</feature>
<dbReference type="EMBL" id="AYYN01000002">
    <property type="protein sequence ID" value="KRM78093.1"/>
    <property type="molecule type" value="Genomic_DNA"/>
</dbReference>
<evidence type="ECO:0000256" key="1">
    <source>
        <dbReference type="SAM" id="MobiDB-lite"/>
    </source>
</evidence>
<feature type="chain" id="PRO_5006415344" description="Lipoprotein" evidence="2">
    <location>
        <begin position="24"/>
        <end position="175"/>
    </location>
</feature>
<sequence length="175" mass="18790">MKKHLRVLGVLVCLLPLMTGCLPQTKVKQESSSSHKTSQTTKKKTSSSSSSSSESQVSETSSSRAAASNAPVTKGVTGEQPSSTQSQPQTNSNSYVGQTVTDGMDFYYHLAVQVGICAPSVSPDDFYREATIGDQSVTYQGRTVTVKRIHEGEGAYEQDGKTVIDKDIYEIVSVN</sequence>
<dbReference type="Proteomes" id="UP000051612">
    <property type="component" value="Unassembled WGS sequence"/>
</dbReference>
<evidence type="ECO:0000256" key="2">
    <source>
        <dbReference type="SAM" id="SignalP"/>
    </source>
</evidence>
<evidence type="ECO:0000313" key="3">
    <source>
        <dbReference type="EMBL" id="KRM78093.1"/>
    </source>
</evidence>
<feature type="signal peptide" evidence="2">
    <location>
        <begin position="1"/>
        <end position="23"/>
    </location>
</feature>
<accession>A0A0R2BET8</accession>
<comment type="caution">
    <text evidence="3">The sequence shown here is derived from an EMBL/GenBank/DDBJ whole genome shotgun (WGS) entry which is preliminary data.</text>
</comment>
<dbReference type="AlphaFoldDB" id="A0A0R2BET8"/>
<reference evidence="3 4" key="1">
    <citation type="journal article" date="2015" name="Genome Announc.">
        <title>Expanding the biotechnology potential of lactobacilli through comparative genomics of 213 strains and associated genera.</title>
        <authorList>
            <person name="Sun Z."/>
            <person name="Harris H.M."/>
            <person name="McCann A."/>
            <person name="Guo C."/>
            <person name="Argimon S."/>
            <person name="Zhang W."/>
            <person name="Yang X."/>
            <person name="Jeffery I.B."/>
            <person name="Cooney J.C."/>
            <person name="Kagawa T.F."/>
            <person name="Liu W."/>
            <person name="Song Y."/>
            <person name="Salvetti E."/>
            <person name="Wrobel A."/>
            <person name="Rasinkangas P."/>
            <person name="Parkhill J."/>
            <person name="Rea M.C."/>
            <person name="O'Sullivan O."/>
            <person name="Ritari J."/>
            <person name="Douillard F.P."/>
            <person name="Paul Ross R."/>
            <person name="Yang R."/>
            <person name="Briner A.E."/>
            <person name="Felis G.E."/>
            <person name="de Vos W.M."/>
            <person name="Barrangou R."/>
            <person name="Klaenhammer T.R."/>
            <person name="Caufield P.W."/>
            <person name="Cui Y."/>
            <person name="Zhang H."/>
            <person name="O'Toole P.W."/>
        </authorList>
    </citation>
    <scope>NUCLEOTIDE SEQUENCE [LARGE SCALE GENOMIC DNA]</scope>
    <source>
        <strain evidence="3 4">DSM 20452</strain>
    </source>
</reference>